<evidence type="ECO:0000313" key="3">
    <source>
        <dbReference type="Proteomes" id="UP000443582"/>
    </source>
</evidence>
<dbReference type="PROSITE" id="PS50943">
    <property type="entry name" value="HTH_CROC1"/>
    <property type="match status" value="1"/>
</dbReference>
<dbReference type="EMBL" id="QDKL01000001">
    <property type="protein sequence ID" value="RZF23085.1"/>
    <property type="molecule type" value="Genomic_DNA"/>
</dbReference>
<evidence type="ECO:0000259" key="1">
    <source>
        <dbReference type="PROSITE" id="PS50943"/>
    </source>
</evidence>
<gene>
    <name evidence="2" type="ORF">DAY19_04760</name>
</gene>
<dbReference type="RefSeq" id="WP_114706030.1">
    <property type="nucleotide sequence ID" value="NZ_QDKL01000001.1"/>
</dbReference>
<sequence length="253" mass="29271">MDKVFLERPSVNEVLRDKIRKYKKEHSRLSSNQIARRLGLPPSTFHRLEMGDVKNPGLDICVTVLNGLASKKDTAEFVREYFPEVHESLYGHFYETQTQNLISDDVVQYFKDESTYKMMIKATTHHGLSENEVLQEYGRQGHKIFMKLAADGTIKNKNGRFFHSDDLQRVNTETTIKLSNLILNEMVNEVRVHGNPINSKHDICYQSVDGSKVKDELKQLASEFSYNVRKIMLSPENRGEDVFFVSNLIRKID</sequence>
<keyword evidence="3" id="KW-1185">Reference proteome</keyword>
<feature type="domain" description="HTH cro/C1-type" evidence="1">
    <location>
        <begin position="19"/>
        <end position="77"/>
    </location>
</feature>
<comment type="caution">
    <text evidence="2">The sequence shown here is derived from an EMBL/GenBank/DDBJ whole genome shotgun (WGS) entry which is preliminary data.</text>
</comment>
<evidence type="ECO:0000313" key="2">
    <source>
        <dbReference type="EMBL" id="RZF23085.1"/>
    </source>
</evidence>
<name>A0ABY0IKK7_9BACT</name>
<reference evidence="3" key="1">
    <citation type="journal article" date="2019" name="Int. J. Syst. Evol. Microbiol.">
        <title>Halobacteriovorax valvorus sp. nov., a novel prokaryotic predator isolated from coastal seawater of China.</title>
        <authorList>
            <person name="Chen M.-X."/>
        </authorList>
    </citation>
    <scope>NUCLEOTIDE SEQUENCE [LARGE SCALE GENOMIC DNA]</scope>
    <source>
        <strain evidence="3">BL9</strain>
    </source>
</reference>
<organism evidence="2 3">
    <name type="scientific">Halobacteriovorax vibrionivorans</name>
    <dbReference type="NCBI Taxonomy" id="2152716"/>
    <lineage>
        <taxon>Bacteria</taxon>
        <taxon>Pseudomonadati</taxon>
        <taxon>Bdellovibrionota</taxon>
        <taxon>Bacteriovoracia</taxon>
        <taxon>Bacteriovoracales</taxon>
        <taxon>Halobacteriovoraceae</taxon>
        <taxon>Halobacteriovorax</taxon>
    </lineage>
</organism>
<proteinExistence type="predicted"/>
<accession>A0ABY0IKK7</accession>
<dbReference type="Proteomes" id="UP000443582">
    <property type="component" value="Unassembled WGS sequence"/>
</dbReference>
<dbReference type="InterPro" id="IPR001387">
    <property type="entry name" value="Cro/C1-type_HTH"/>
</dbReference>
<protein>
    <recommendedName>
        <fullName evidence="1">HTH cro/C1-type domain-containing protein</fullName>
    </recommendedName>
</protein>